<evidence type="ECO:0000313" key="2">
    <source>
        <dbReference type="EMBL" id="KAF7342091.1"/>
    </source>
</evidence>
<keyword evidence="1" id="KW-1133">Transmembrane helix</keyword>
<evidence type="ECO:0000313" key="3">
    <source>
        <dbReference type="Proteomes" id="UP000620124"/>
    </source>
</evidence>
<feature type="transmembrane region" description="Helical" evidence="1">
    <location>
        <begin position="74"/>
        <end position="94"/>
    </location>
</feature>
<feature type="transmembrane region" description="Helical" evidence="1">
    <location>
        <begin position="20"/>
        <end position="41"/>
    </location>
</feature>
<dbReference type="OrthoDB" id="3052572at2759"/>
<feature type="transmembrane region" description="Helical" evidence="1">
    <location>
        <begin position="346"/>
        <end position="370"/>
    </location>
</feature>
<dbReference type="AlphaFoldDB" id="A0A8H6XKC6"/>
<dbReference type="Proteomes" id="UP000620124">
    <property type="component" value="Unassembled WGS sequence"/>
</dbReference>
<accession>A0A8H6XKC6</accession>
<sequence>MLQLPSSVLSTYASTSKGLVGLFGGFCVGAQLAFGIALSSLSVPKIQDSVIASRTTKLGLLPTKCVLSNGTVSFPYVAAMGYATIIFASLFCILRAKGFFSRPPSPPPESSASCSMDKDPRWKIWLWILLLLLCLIVMFVVGTYAFFYFACPDSPTAMSAFMSFWVRSLSVAERHFYSGCIAGSAYISTIKSYISTHGFQYSKLFVLAFTSHCICLYVVKAFTRFRGYVRAKATRFHPMMVEPLVVWSLAVAPVAILSSSKLSWILWIPYYYFSHWGDLVGVRWIGSAFLWVLSYLSPPKKLTDEEIFMITGSILIHTALNIPVALFRMTLDLIRRLLYPPNLCIFVILSLYNIAASAAAITCPALLAYAMTEYLDLHLRGKELIIWKAYSCQKSTDSLRVTFWLTVQEYKDWNAGRFTYFQDFISNFLVAAFDSSLETWNLLPLIQKLASRSVFWTAPSLANRDHSSSL</sequence>
<proteinExistence type="predicted"/>
<comment type="caution">
    <text evidence="2">The sequence shown here is derived from an EMBL/GenBank/DDBJ whole genome shotgun (WGS) entry which is preliminary data.</text>
</comment>
<dbReference type="EMBL" id="JACAZI010000017">
    <property type="protein sequence ID" value="KAF7342091.1"/>
    <property type="molecule type" value="Genomic_DNA"/>
</dbReference>
<reference evidence="2" key="1">
    <citation type="submission" date="2020-05" db="EMBL/GenBank/DDBJ databases">
        <title>Mycena genomes resolve the evolution of fungal bioluminescence.</title>
        <authorList>
            <person name="Tsai I.J."/>
        </authorList>
    </citation>
    <scope>NUCLEOTIDE SEQUENCE</scope>
    <source>
        <strain evidence="2">CCC161011</strain>
    </source>
</reference>
<feature type="transmembrane region" description="Helical" evidence="1">
    <location>
        <begin position="204"/>
        <end position="223"/>
    </location>
</feature>
<feature type="transmembrane region" description="Helical" evidence="1">
    <location>
        <begin position="308"/>
        <end position="326"/>
    </location>
</feature>
<feature type="transmembrane region" description="Helical" evidence="1">
    <location>
        <begin position="279"/>
        <end position="296"/>
    </location>
</feature>
<feature type="transmembrane region" description="Helical" evidence="1">
    <location>
        <begin position="124"/>
        <end position="149"/>
    </location>
</feature>
<evidence type="ECO:0000256" key="1">
    <source>
        <dbReference type="SAM" id="Phobius"/>
    </source>
</evidence>
<name>A0A8H6XKC6_9AGAR</name>
<keyword evidence="3" id="KW-1185">Reference proteome</keyword>
<feature type="transmembrane region" description="Helical" evidence="1">
    <location>
        <begin position="244"/>
        <end position="267"/>
    </location>
</feature>
<gene>
    <name evidence="2" type="ORF">MVEN_01796400</name>
</gene>
<keyword evidence="1" id="KW-0472">Membrane</keyword>
<keyword evidence="1" id="KW-0812">Transmembrane</keyword>
<organism evidence="2 3">
    <name type="scientific">Mycena venus</name>
    <dbReference type="NCBI Taxonomy" id="2733690"/>
    <lineage>
        <taxon>Eukaryota</taxon>
        <taxon>Fungi</taxon>
        <taxon>Dikarya</taxon>
        <taxon>Basidiomycota</taxon>
        <taxon>Agaricomycotina</taxon>
        <taxon>Agaricomycetes</taxon>
        <taxon>Agaricomycetidae</taxon>
        <taxon>Agaricales</taxon>
        <taxon>Marasmiineae</taxon>
        <taxon>Mycenaceae</taxon>
        <taxon>Mycena</taxon>
    </lineage>
</organism>
<protein>
    <submittedName>
        <fullName evidence="2">Uncharacterized protein</fullName>
    </submittedName>
</protein>